<protein>
    <submittedName>
        <fullName evidence="2">Uncharacterized protein</fullName>
    </submittedName>
</protein>
<feature type="region of interest" description="Disordered" evidence="1">
    <location>
        <begin position="1"/>
        <end position="77"/>
    </location>
</feature>
<reference evidence="3" key="1">
    <citation type="journal article" date="2019" name="Int. J. Syst. Evol. Microbiol.">
        <title>The Global Catalogue of Microorganisms (GCM) 10K type strain sequencing project: providing services to taxonomists for standard genome sequencing and annotation.</title>
        <authorList>
            <consortium name="The Broad Institute Genomics Platform"/>
            <consortium name="The Broad Institute Genome Sequencing Center for Infectious Disease"/>
            <person name="Wu L."/>
            <person name="Ma J."/>
        </authorList>
    </citation>
    <scope>NUCLEOTIDE SEQUENCE [LARGE SCALE GENOMIC DNA]</scope>
    <source>
        <strain evidence="3">JCM 17917</strain>
    </source>
</reference>
<accession>A0ABP8F753</accession>
<evidence type="ECO:0000313" key="3">
    <source>
        <dbReference type="Proteomes" id="UP001501844"/>
    </source>
</evidence>
<sequence>MANELNKNRDDRKDKLGNPSSETKGDAMKNRVVQPDASSDERHTKDMPGVPNQQGGSRGARSVDDGGQSTGSSAGSH</sequence>
<dbReference type="RefSeq" id="WP_345161756.1">
    <property type="nucleotide sequence ID" value="NZ_BAABGX010000001.1"/>
</dbReference>
<dbReference type="Proteomes" id="UP001501844">
    <property type="component" value="Unassembled WGS sequence"/>
</dbReference>
<name>A0ABP8F753_9BACT</name>
<gene>
    <name evidence="2" type="ORF">GCM10023183_03730</name>
</gene>
<proteinExistence type="predicted"/>
<organism evidence="2 3">
    <name type="scientific">Nibribacter koreensis</name>
    <dbReference type="NCBI Taxonomy" id="1084519"/>
    <lineage>
        <taxon>Bacteria</taxon>
        <taxon>Pseudomonadati</taxon>
        <taxon>Bacteroidota</taxon>
        <taxon>Cytophagia</taxon>
        <taxon>Cytophagales</taxon>
        <taxon>Hymenobacteraceae</taxon>
        <taxon>Nibribacter</taxon>
    </lineage>
</organism>
<comment type="caution">
    <text evidence="2">The sequence shown here is derived from an EMBL/GenBank/DDBJ whole genome shotgun (WGS) entry which is preliminary data.</text>
</comment>
<evidence type="ECO:0000313" key="2">
    <source>
        <dbReference type="EMBL" id="GAA4296696.1"/>
    </source>
</evidence>
<evidence type="ECO:0000256" key="1">
    <source>
        <dbReference type="SAM" id="MobiDB-lite"/>
    </source>
</evidence>
<dbReference type="EMBL" id="BAABGX010000001">
    <property type="protein sequence ID" value="GAA4296696.1"/>
    <property type="molecule type" value="Genomic_DNA"/>
</dbReference>
<keyword evidence="3" id="KW-1185">Reference proteome</keyword>
<feature type="compositionally biased region" description="Basic and acidic residues" evidence="1">
    <location>
        <begin position="1"/>
        <end position="16"/>
    </location>
</feature>